<gene>
    <name evidence="5" type="ORF">M0G41_05280</name>
</gene>
<name>A0ABT0GEX2_9GAMM</name>
<dbReference type="Proteomes" id="UP001431449">
    <property type="component" value="Unassembled WGS sequence"/>
</dbReference>
<evidence type="ECO:0000313" key="5">
    <source>
        <dbReference type="EMBL" id="MCK7593081.1"/>
    </source>
</evidence>
<comment type="similarity">
    <text evidence="1">Belongs to the glycosyltransferase 2 family.</text>
</comment>
<proteinExistence type="inferred from homology"/>
<keyword evidence="3" id="KW-0808">Transferase</keyword>
<reference evidence="5" key="1">
    <citation type="submission" date="2022-04" db="EMBL/GenBank/DDBJ databases">
        <title>Lysobacter sp. CAU 1642 isolated from sea sand.</title>
        <authorList>
            <person name="Kim W."/>
        </authorList>
    </citation>
    <scope>NUCLEOTIDE SEQUENCE</scope>
    <source>
        <strain evidence="5">CAU 1642</strain>
    </source>
</reference>
<dbReference type="RefSeq" id="WP_248206101.1">
    <property type="nucleotide sequence ID" value="NZ_JALNMH010000003.1"/>
</dbReference>
<keyword evidence="4" id="KW-0812">Transmembrane</keyword>
<keyword evidence="6" id="KW-1185">Reference proteome</keyword>
<dbReference type="PANTHER" id="PTHR43630">
    <property type="entry name" value="POLY-BETA-1,6-N-ACETYL-D-GLUCOSAMINE SYNTHASE"/>
    <property type="match status" value="1"/>
</dbReference>
<dbReference type="EMBL" id="JALNMH010000003">
    <property type="protein sequence ID" value="MCK7593081.1"/>
    <property type="molecule type" value="Genomic_DNA"/>
</dbReference>
<feature type="transmembrane region" description="Helical" evidence="4">
    <location>
        <begin position="328"/>
        <end position="347"/>
    </location>
</feature>
<keyword evidence="4" id="KW-1133">Transmembrane helix</keyword>
<dbReference type="Pfam" id="PF13641">
    <property type="entry name" value="Glyco_tranf_2_3"/>
    <property type="match status" value="1"/>
</dbReference>
<dbReference type="Gene3D" id="3.90.550.10">
    <property type="entry name" value="Spore Coat Polysaccharide Biosynthesis Protein SpsA, Chain A"/>
    <property type="match status" value="1"/>
</dbReference>
<evidence type="ECO:0000256" key="2">
    <source>
        <dbReference type="ARBA" id="ARBA00022676"/>
    </source>
</evidence>
<keyword evidence="2" id="KW-0328">Glycosyltransferase</keyword>
<feature type="transmembrane region" description="Helical" evidence="4">
    <location>
        <begin position="353"/>
        <end position="376"/>
    </location>
</feature>
<keyword evidence="4" id="KW-0472">Membrane</keyword>
<dbReference type="PANTHER" id="PTHR43630:SF1">
    <property type="entry name" value="POLY-BETA-1,6-N-ACETYL-D-GLUCOSAMINE SYNTHASE"/>
    <property type="match status" value="1"/>
</dbReference>
<dbReference type="CDD" id="cd06438">
    <property type="entry name" value="EpsO_like"/>
    <property type="match status" value="1"/>
</dbReference>
<dbReference type="SUPFAM" id="SSF53448">
    <property type="entry name" value="Nucleotide-diphospho-sugar transferases"/>
    <property type="match status" value="1"/>
</dbReference>
<evidence type="ECO:0000256" key="3">
    <source>
        <dbReference type="ARBA" id="ARBA00022679"/>
    </source>
</evidence>
<evidence type="ECO:0000256" key="1">
    <source>
        <dbReference type="ARBA" id="ARBA00006739"/>
    </source>
</evidence>
<comment type="caution">
    <text evidence="5">The sequence shown here is derived from an EMBL/GenBank/DDBJ whole genome shotgun (WGS) entry which is preliminary data.</text>
</comment>
<accession>A0ABT0GEX2</accession>
<evidence type="ECO:0000313" key="6">
    <source>
        <dbReference type="Proteomes" id="UP001431449"/>
    </source>
</evidence>
<dbReference type="InterPro" id="IPR029044">
    <property type="entry name" value="Nucleotide-diphossugar_trans"/>
</dbReference>
<evidence type="ECO:0000256" key="4">
    <source>
        <dbReference type="SAM" id="Phobius"/>
    </source>
</evidence>
<sequence>MITVIQWALLVLSLPAVLACAYLLCLTLLSGRAVPPPCPSRRLRFDVLVPAHNESAVIENCLASLRKIDWPAPLFRLLVVADNCDDATAVLAADAGALVLVRTDPTRKGKGFALQYGFEHSRAAGWADAVAIVDADSEVSANILEAFAARLENGAGAVQAHYGVLNPLQSWRTRLMAIAHGAFHGVRSRARERLELSSGIRGNGWCVAHAVLEENPFQAFSLTEDIEYGIDLGLSGYRVHYADEAWANAEMAAGEQVASRQRQRWEDGRMDLFRSRTVPLLQCAWRQRSLVCIDLAIDLMMMPLSYVVLYVTALIAISAALSVWNAAFLYLLWLAVLLAAVLTLYVFRGWQLSGLGAVALLDVLRAPFFVVWKLLLKLRRYDRTEWAPTRRRGP</sequence>
<feature type="transmembrane region" description="Helical" evidence="4">
    <location>
        <begin position="299"/>
        <end position="321"/>
    </location>
</feature>
<protein>
    <submittedName>
        <fullName evidence="5">Glycosyltransferase family 2 protein</fullName>
    </submittedName>
</protein>
<organism evidence="5 6">
    <name type="scientific">Pseudomarimonas salicorniae</name>
    <dbReference type="NCBI Taxonomy" id="2933270"/>
    <lineage>
        <taxon>Bacteria</taxon>
        <taxon>Pseudomonadati</taxon>
        <taxon>Pseudomonadota</taxon>
        <taxon>Gammaproteobacteria</taxon>
        <taxon>Lysobacterales</taxon>
        <taxon>Lysobacteraceae</taxon>
        <taxon>Pseudomarimonas</taxon>
    </lineage>
</organism>